<protein>
    <submittedName>
        <fullName evidence="1">Uncharacterized protein</fullName>
    </submittedName>
</protein>
<dbReference type="AlphaFoldDB" id="H3KHL5"/>
<evidence type="ECO:0000313" key="1">
    <source>
        <dbReference type="EMBL" id="EHY30394.1"/>
    </source>
</evidence>
<gene>
    <name evidence="1" type="ORF">HMPREF9440_02261</name>
</gene>
<sequence>MNNFCGRRWRSPFSDPSRASSLRYVCGRQEDLSAGFSTALPSCPPVPPNL</sequence>
<dbReference type="HOGENOM" id="CLU_3301843_0_0_4"/>
<dbReference type="EMBL" id="AFBQ01000344">
    <property type="protein sequence ID" value="EHY30394.1"/>
    <property type="molecule type" value="Genomic_DNA"/>
</dbReference>
<reference evidence="1 2" key="1">
    <citation type="submission" date="2011-11" db="EMBL/GenBank/DDBJ databases">
        <authorList>
            <person name="Weinstock G."/>
            <person name="Sodergren E."/>
            <person name="Clifton S."/>
            <person name="Fulton L."/>
            <person name="Fulton B."/>
            <person name="Courtney L."/>
            <person name="Fronick C."/>
            <person name="Harrison M."/>
            <person name="Strong C."/>
            <person name="Farmer C."/>
            <person name="Delahaunty K."/>
            <person name="Markovic C."/>
            <person name="Hall O."/>
            <person name="Minx P."/>
            <person name="Tomlinson C."/>
            <person name="Mitreva M."/>
            <person name="Hou S."/>
            <person name="Chen J."/>
            <person name="Wollam A."/>
            <person name="Pepin K.H."/>
            <person name="Johnson M."/>
            <person name="Bhonagiri V."/>
            <person name="Zhang X."/>
            <person name="Suruliraj S."/>
            <person name="Warren W."/>
            <person name="Chinwalla A."/>
            <person name="Mardis E.R."/>
            <person name="Wilson R.K."/>
        </authorList>
    </citation>
    <scope>NUCLEOTIDE SEQUENCE [LARGE SCALE GENOMIC DNA]</scope>
    <source>
        <strain evidence="1 2">YIT 11816</strain>
    </source>
</reference>
<proteinExistence type="predicted"/>
<evidence type="ECO:0000313" key="2">
    <source>
        <dbReference type="Proteomes" id="UP000004956"/>
    </source>
</evidence>
<dbReference type="Proteomes" id="UP000004956">
    <property type="component" value="Unassembled WGS sequence"/>
</dbReference>
<organism evidence="1 2">
    <name type="scientific">Sutterella parvirubra YIT 11816</name>
    <dbReference type="NCBI Taxonomy" id="762967"/>
    <lineage>
        <taxon>Bacteria</taxon>
        <taxon>Pseudomonadati</taxon>
        <taxon>Pseudomonadota</taxon>
        <taxon>Betaproteobacteria</taxon>
        <taxon>Burkholderiales</taxon>
        <taxon>Sutterellaceae</taxon>
        <taxon>Sutterella</taxon>
    </lineage>
</organism>
<comment type="caution">
    <text evidence="1">The sequence shown here is derived from an EMBL/GenBank/DDBJ whole genome shotgun (WGS) entry which is preliminary data.</text>
</comment>
<feature type="non-terminal residue" evidence="1">
    <location>
        <position position="50"/>
    </location>
</feature>
<accession>H3KHL5</accession>
<name>H3KHL5_9BURK</name>
<keyword evidence="2" id="KW-1185">Reference proteome</keyword>